<dbReference type="CDD" id="cd01561">
    <property type="entry name" value="CBS_like"/>
    <property type="match status" value="1"/>
</dbReference>
<gene>
    <name evidence="11" type="ORF">N792_11355</name>
</gene>
<dbReference type="AlphaFoldDB" id="A0A0A0EMK3"/>
<evidence type="ECO:0000313" key="11">
    <source>
        <dbReference type="EMBL" id="KGM51328.1"/>
    </source>
</evidence>
<evidence type="ECO:0000259" key="10">
    <source>
        <dbReference type="Pfam" id="PF00291"/>
    </source>
</evidence>
<evidence type="ECO:0000256" key="6">
    <source>
        <dbReference type="ARBA" id="ARBA00047931"/>
    </source>
</evidence>
<comment type="similarity">
    <text evidence="3">Belongs to the cysteine synthase/cystathionine beta-synthase family.</text>
</comment>
<sequence length="320" mass="34021">MATRYTSVSTSILDAIGDTPLLEVEGIYAKLEFLNPSGSIKARIAKYMIERAEQAGLLKPGDTIVEATSGNTGNALSMVAAVKGYKMLVVMPEGLSSERVAISRAYGAEVVFCGDFHVNAALEKARELGGKPGHFCPSQFESEWNVEENRVVLGPEILAQLPPGVLPDALVAGVGTGGTLIGVGQAFRAVNPDVRLFAMEPSESCTLLCGEVALHQIEGISDGFVPGIFQRHGALVDEVTSVASADAVASMRQLARRHGLFCGPSSGAHLLAAKRVRELHPELKTVVTLFCDKGEKYLQDYFMGSAVQDDSELAEPSPFV</sequence>
<evidence type="ECO:0000256" key="9">
    <source>
        <dbReference type="ARBA" id="ARBA00079153"/>
    </source>
</evidence>
<evidence type="ECO:0000256" key="4">
    <source>
        <dbReference type="ARBA" id="ARBA00012681"/>
    </source>
</evidence>
<dbReference type="EMBL" id="AVPS01000007">
    <property type="protein sequence ID" value="KGM51328.1"/>
    <property type="molecule type" value="Genomic_DNA"/>
</dbReference>
<evidence type="ECO:0000256" key="5">
    <source>
        <dbReference type="ARBA" id="ARBA00022898"/>
    </source>
</evidence>
<protein>
    <recommendedName>
        <fullName evidence="7">Cysteine synthase B</fullName>
        <ecNumber evidence="4">2.5.1.47</ecNumber>
    </recommendedName>
    <alternativeName>
        <fullName evidence="8">O-acetylserine (thiol)-lyase B</fullName>
    </alternativeName>
    <alternativeName>
        <fullName evidence="9">O-acetylserine sulfhydrylase B</fullName>
    </alternativeName>
</protein>
<dbReference type="PANTHER" id="PTHR10314">
    <property type="entry name" value="CYSTATHIONINE BETA-SYNTHASE"/>
    <property type="match status" value="1"/>
</dbReference>
<dbReference type="Gene3D" id="3.40.50.1100">
    <property type="match status" value="2"/>
</dbReference>
<keyword evidence="5" id="KW-0663">Pyridoxal phosphate</keyword>
<dbReference type="RefSeq" id="WP_036194567.1">
    <property type="nucleotide sequence ID" value="NZ_AVPS01000007.1"/>
</dbReference>
<reference evidence="11 12" key="1">
    <citation type="submission" date="2013-08" db="EMBL/GenBank/DDBJ databases">
        <title>Genome sequencing of Lysobacter.</title>
        <authorList>
            <person name="Zhang S."/>
            <person name="Wang G."/>
        </authorList>
    </citation>
    <scope>NUCLEOTIDE SEQUENCE [LARGE SCALE GENOMIC DNA]</scope>
    <source>
        <strain evidence="11 12">Ko07</strain>
    </source>
</reference>
<dbReference type="OrthoDB" id="9805733at2"/>
<evidence type="ECO:0000256" key="7">
    <source>
        <dbReference type="ARBA" id="ARBA00072081"/>
    </source>
</evidence>
<dbReference type="Pfam" id="PF00291">
    <property type="entry name" value="PALP"/>
    <property type="match status" value="1"/>
</dbReference>
<comment type="caution">
    <text evidence="11">The sequence shown here is derived from an EMBL/GenBank/DDBJ whole genome shotgun (WGS) entry which is preliminary data.</text>
</comment>
<dbReference type="eggNOG" id="COG0031">
    <property type="taxonomic scope" value="Bacteria"/>
</dbReference>
<dbReference type="InterPro" id="IPR001216">
    <property type="entry name" value="P-phosphate_BS"/>
</dbReference>
<keyword evidence="12" id="KW-1185">Reference proteome</keyword>
<dbReference type="FunFam" id="3.40.50.1100:FF:000003">
    <property type="entry name" value="Cystathionine beta-synthase"/>
    <property type="match status" value="1"/>
</dbReference>
<evidence type="ECO:0000256" key="1">
    <source>
        <dbReference type="ARBA" id="ARBA00001933"/>
    </source>
</evidence>
<dbReference type="InterPro" id="IPR036052">
    <property type="entry name" value="TrpB-like_PALP_sf"/>
</dbReference>
<evidence type="ECO:0000256" key="8">
    <source>
        <dbReference type="ARBA" id="ARBA00078257"/>
    </source>
</evidence>
<comment type="cofactor">
    <cofactor evidence="1">
        <name>pyridoxal 5'-phosphate</name>
        <dbReference type="ChEBI" id="CHEBI:597326"/>
    </cofactor>
</comment>
<dbReference type="InterPro" id="IPR001926">
    <property type="entry name" value="TrpB-like_PALP"/>
</dbReference>
<proteinExistence type="inferred from homology"/>
<dbReference type="STRING" id="1122185.N792_11355"/>
<evidence type="ECO:0000313" key="12">
    <source>
        <dbReference type="Proteomes" id="UP000030017"/>
    </source>
</evidence>
<dbReference type="SUPFAM" id="SSF53686">
    <property type="entry name" value="Tryptophan synthase beta subunit-like PLP-dependent enzymes"/>
    <property type="match status" value="1"/>
</dbReference>
<dbReference type="InterPro" id="IPR050214">
    <property type="entry name" value="Cys_Synth/Cystath_Beta-Synth"/>
</dbReference>
<evidence type="ECO:0000256" key="3">
    <source>
        <dbReference type="ARBA" id="ARBA00007103"/>
    </source>
</evidence>
<evidence type="ECO:0000256" key="2">
    <source>
        <dbReference type="ARBA" id="ARBA00004962"/>
    </source>
</evidence>
<accession>A0A0A0EMK3</accession>
<name>A0A0A0EMK3_9GAMM</name>
<feature type="domain" description="Tryptophan synthase beta chain-like PALP" evidence="10">
    <location>
        <begin position="12"/>
        <end position="292"/>
    </location>
</feature>
<dbReference type="GO" id="GO:0006535">
    <property type="term" value="P:cysteine biosynthetic process from serine"/>
    <property type="evidence" value="ECO:0007669"/>
    <property type="project" value="InterPro"/>
</dbReference>
<dbReference type="Proteomes" id="UP000030017">
    <property type="component" value="Unassembled WGS sequence"/>
</dbReference>
<dbReference type="EC" id="2.5.1.47" evidence="4"/>
<organism evidence="11 12">
    <name type="scientific">Lysobacter concretionis Ko07 = DSM 16239</name>
    <dbReference type="NCBI Taxonomy" id="1122185"/>
    <lineage>
        <taxon>Bacteria</taxon>
        <taxon>Pseudomonadati</taxon>
        <taxon>Pseudomonadota</taxon>
        <taxon>Gammaproteobacteria</taxon>
        <taxon>Lysobacterales</taxon>
        <taxon>Lysobacteraceae</taxon>
        <taxon>Novilysobacter</taxon>
    </lineage>
</organism>
<comment type="pathway">
    <text evidence="2">Amino-acid biosynthesis; L-cysteine biosynthesis; L-cysteine from L-serine: step 2/2.</text>
</comment>
<comment type="catalytic activity">
    <reaction evidence="6">
        <text>O-acetyl-L-serine + hydrogen sulfide = L-cysteine + acetate</text>
        <dbReference type="Rhea" id="RHEA:14829"/>
        <dbReference type="ChEBI" id="CHEBI:29919"/>
        <dbReference type="ChEBI" id="CHEBI:30089"/>
        <dbReference type="ChEBI" id="CHEBI:35235"/>
        <dbReference type="ChEBI" id="CHEBI:58340"/>
        <dbReference type="EC" id="2.5.1.47"/>
    </reaction>
</comment>
<dbReference type="PROSITE" id="PS00901">
    <property type="entry name" value="CYS_SYNTHASE"/>
    <property type="match status" value="1"/>
</dbReference>
<dbReference type="GO" id="GO:0004124">
    <property type="term" value="F:cysteine synthase activity"/>
    <property type="evidence" value="ECO:0007669"/>
    <property type="project" value="UniProtKB-EC"/>
</dbReference>